<protein>
    <submittedName>
        <fullName evidence="2">Predicted dithiol-disulfide isomerase, DsbA family</fullName>
    </submittedName>
</protein>
<dbReference type="InterPro" id="IPR036249">
    <property type="entry name" value="Thioredoxin-like_sf"/>
</dbReference>
<dbReference type="SUPFAM" id="SSF52833">
    <property type="entry name" value="Thioredoxin-like"/>
    <property type="match status" value="1"/>
</dbReference>
<dbReference type="GO" id="GO:0016853">
    <property type="term" value="F:isomerase activity"/>
    <property type="evidence" value="ECO:0007669"/>
    <property type="project" value="UniProtKB-KW"/>
</dbReference>
<name>A0A1G8RWM2_9NOCA</name>
<evidence type="ECO:0000313" key="3">
    <source>
        <dbReference type="Proteomes" id="UP000183263"/>
    </source>
</evidence>
<dbReference type="Pfam" id="PF01323">
    <property type="entry name" value="DSBA"/>
    <property type="match status" value="1"/>
</dbReference>
<reference evidence="2 3" key="1">
    <citation type="submission" date="2016-10" db="EMBL/GenBank/DDBJ databases">
        <authorList>
            <person name="de Groot N.N."/>
        </authorList>
    </citation>
    <scope>NUCLEOTIDE SEQUENCE [LARGE SCALE GENOMIC DNA]</scope>
    <source>
        <strain evidence="2 3">DSM 44892</strain>
    </source>
</reference>
<gene>
    <name evidence="2" type="ORF">SAMN05444695_11921</name>
</gene>
<dbReference type="Gene3D" id="3.40.30.10">
    <property type="entry name" value="Glutaredoxin"/>
    <property type="match status" value="1"/>
</dbReference>
<feature type="domain" description="DSBA-like thioredoxin" evidence="1">
    <location>
        <begin position="8"/>
        <end position="207"/>
    </location>
</feature>
<sequence>MSNETIDVEIWSDIACPWCYIGKTRFSAALEQFPDKDRVRVTWRAYQLAPDTPVGAGRRELDALVAGKGMQPEQVRQMFEQVAGNAASAGLQLNFDTAIAANTFDAHRLIHLAGDRRDAVVDALFRAHFTEGKAVDDREVLLDIAESAGLDRDAVNAQLDSEAAVADVRADLQAARDLQVTGVPFFVVDRRLAVSGAQPEDVFRQLLEQGAQLPEQGSPAE</sequence>
<organism evidence="2 3">
    <name type="scientific">Rhodococcus triatomae</name>
    <dbReference type="NCBI Taxonomy" id="300028"/>
    <lineage>
        <taxon>Bacteria</taxon>
        <taxon>Bacillati</taxon>
        <taxon>Actinomycetota</taxon>
        <taxon>Actinomycetes</taxon>
        <taxon>Mycobacteriales</taxon>
        <taxon>Nocardiaceae</taxon>
        <taxon>Rhodococcus</taxon>
    </lineage>
</organism>
<evidence type="ECO:0000313" key="2">
    <source>
        <dbReference type="EMBL" id="SDJ21336.1"/>
    </source>
</evidence>
<evidence type="ECO:0000259" key="1">
    <source>
        <dbReference type="Pfam" id="PF01323"/>
    </source>
</evidence>
<keyword evidence="2" id="KW-0413">Isomerase</keyword>
<dbReference type="InterPro" id="IPR001853">
    <property type="entry name" value="DSBA-like_thioredoxin_dom"/>
</dbReference>
<dbReference type="GO" id="GO:0016491">
    <property type="term" value="F:oxidoreductase activity"/>
    <property type="evidence" value="ECO:0007669"/>
    <property type="project" value="InterPro"/>
</dbReference>
<dbReference type="RefSeq" id="WP_083343320.1">
    <property type="nucleotide sequence ID" value="NZ_CP048813.1"/>
</dbReference>
<accession>A0A1G8RWM2</accession>
<dbReference type="AlphaFoldDB" id="A0A1G8RWM2"/>
<dbReference type="CDD" id="cd03024">
    <property type="entry name" value="DsbA_FrnE"/>
    <property type="match status" value="1"/>
</dbReference>
<dbReference type="EMBL" id="FNDN01000019">
    <property type="protein sequence ID" value="SDJ21336.1"/>
    <property type="molecule type" value="Genomic_DNA"/>
</dbReference>
<dbReference type="PANTHER" id="PTHR13887">
    <property type="entry name" value="GLUTATHIONE S-TRANSFERASE KAPPA"/>
    <property type="match status" value="1"/>
</dbReference>
<dbReference type="PANTHER" id="PTHR13887:SF41">
    <property type="entry name" value="THIOREDOXIN SUPERFAMILY PROTEIN"/>
    <property type="match status" value="1"/>
</dbReference>
<proteinExistence type="predicted"/>
<dbReference type="Proteomes" id="UP000183263">
    <property type="component" value="Unassembled WGS sequence"/>
</dbReference>
<keyword evidence="3" id="KW-1185">Reference proteome</keyword>